<proteinExistence type="predicted"/>
<evidence type="ECO:0008006" key="5">
    <source>
        <dbReference type="Google" id="ProtNLM"/>
    </source>
</evidence>
<evidence type="ECO:0000256" key="2">
    <source>
        <dbReference type="ARBA" id="ARBA00023125"/>
    </source>
</evidence>
<dbReference type="Proteomes" id="UP001183388">
    <property type="component" value="Unassembled WGS sequence"/>
</dbReference>
<dbReference type="RefSeq" id="WP_311633278.1">
    <property type="nucleotide sequence ID" value="NZ_JAVREN010000064.1"/>
</dbReference>
<organism evidence="3 4">
    <name type="scientific">Streptomyces boetiae</name>
    <dbReference type="NCBI Taxonomy" id="3075541"/>
    <lineage>
        <taxon>Bacteria</taxon>
        <taxon>Bacillati</taxon>
        <taxon>Actinomycetota</taxon>
        <taxon>Actinomycetes</taxon>
        <taxon>Kitasatosporales</taxon>
        <taxon>Streptomycetaceae</taxon>
        <taxon>Streptomyces</taxon>
    </lineage>
</organism>
<keyword evidence="1" id="KW-0680">Restriction system</keyword>
<gene>
    <name evidence="3" type="ORF">RM780_25645</name>
</gene>
<evidence type="ECO:0000313" key="3">
    <source>
        <dbReference type="EMBL" id="MDT0310307.1"/>
    </source>
</evidence>
<dbReference type="InterPro" id="IPR044946">
    <property type="entry name" value="Restrct_endonuc_typeI_TRD_sf"/>
</dbReference>
<dbReference type="InterPro" id="IPR052021">
    <property type="entry name" value="Type-I_RS_S_subunit"/>
</dbReference>
<sequence length="207" mass="21775">MAGAAHVPLGELCRIVPGPSGSWLHGMTADLDDGVPVITPPDITDQNTVDVQGIKRVGKDAADAMAARYRLAEGDIVLVRQAVTGLGRRALVGPGEAGWLFATSCVRITATSGRLLPEYLLHYLGDPTVRASLDRLANPGQAVNTLTVTSLARLAVVLPDLASQRALAGALDAIDEQLACNAAQNRRLAQLGQALLTEQLKDWRGEG</sequence>
<evidence type="ECO:0000256" key="1">
    <source>
        <dbReference type="ARBA" id="ARBA00022747"/>
    </source>
</evidence>
<dbReference type="PANTHER" id="PTHR30408">
    <property type="entry name" value="TYPE-1 RESTRICTION ENZYME ECOKI SPECIFICITY PROTEIN"/>
    <property type="match status" value="1"/>
</dbReference>
<dbReference type="SUPFAM" id="SSF116734">
    <property type="entry name" value="DNA methylase specificity domain"/>
    <property type="match status" value="1"/>
</dbReference>
<comment type="caution">
    <text evidence="3">The sequence shown here is derived from an EMBL/GenBank/DDBJ whole genome shotgun (WGS) entry which is preliminary data.</text>
</comment>
<keyword evidence="2" id="KW-0238">DNA-binding</keyword>
<dbReference type="Gene3D" id="3.90.220.20">
    <property type="entry name" value="DNA methylase specificity domains"/>
    <property type="match status" value="1"/>
</dbReference>
<dbReference type="EMBL" id="JAVREN010000064">
    <property type="protein sequence ID" value="MDT0310307.1"/>
    <property type="molecule type" value="Genomic_DNA"/>
</dbReference>
<reference evidence="4" key="1">
    <citation type="submission" date="2023-07" db="EMBL/GenBank/DDBJ databases">
        <title>30 novel species of actinomycetes from the DSMZ collection.</title>
        <authorList>
            <person name="Nouioui I."/>
        </authorList>
    </citation>
    <scope>NUCLEOTIDE SEQUENCE [LARGE SCALE GENOMIC DNA]</scope>
    <source>
        <strain evidence="4">DSM 44917</strain>
    </source>
</reference>
<evidence type="ECO:0000313" key="4">
    <source>
        <dbReference type="Proteomes" id="UP001183388"/>
    </source>
</evidence>
<keyword evidence="4" id="KW-1185">Reference proteome</keyword>
<accession>A0ABU2LFD4</accession>
<name>A0ABU2LFD4_9ACTN</name>
<dbReference type="PANTHER" id="PTHR30408:SF12">
    <property type="entry name" value="TYPE I RESTRICTION ENZYME MJAVIII SPECIFICITY SUBUNIT"/>
    <property type="match status" value="1"/>
</dbReference>
<protein>
    <recommendedName>
        <fullName evidence="5">Type I restriction modification DNA specificity domain-containing protein</fullName>
    </recommendedName>
</protein>